<evidence type="ECO:0000313" key="2">
    <source>
        <dbReference type="EMBL" id="GAA2576099.1"/>
    </source>
</evidence>
<dbReference type="InterPro" id="IPR002734">
    <property type="entry name" value="RibDG_C"/>
</dbReference>
<dbReference type="InterPro" id="IPR050765">
    <property type="entry name" value="Riboflavin_Biosynth_HTPR"/>
</dbReference>
<evidence type="ECO:0000259" key="1">
    <source>
        <dbReference type="Pfam" id="PF01872"/>
    </source>
</evidence>
<dbReference type="RefSeq" id="WP_344228120.1">
    <property type="nucleotide sequence ID" value="NZ_BAAARI010000011.1"/>
</dbReference>
<accession>A0ABP6BL99</accession>
<protein>
    <submittedName>
        <fullName evidence="2">Dihydrofolate reductase family protein</fullName>
    </submittedName>
</protein>
<dbReference type="SUPFAM" id="SSF53597">
    <property type="entry name" value="Dihydrofolate reductase-like"/>
    <property type="match status" value="1"/>
</dbReference>
<comment type="caution">
    <text evidence="2">The sequence shown here is derived from an EMBL/GenBank/DDBJ whole genome shotgun (WGS) entry which is preliminary data.</text>
</comment>
<reference evidence="3" key="1">
    <citation type="journal article" date="2019" name="Int. J. Syst. Evol. Microbiol.">
        <title>The Global Catalogue of Microorganisms (GCM) 10K type strain sequencing project: providing services to taxonomists for standard genome sequencing and annotation.</title>
        <authorList>
            <consortium name="The Broad Institute Genomics Platform"/>
            <consortium name="The Broad Institute Genome Sequencing Center for Infectious Disease"/>
            <person name="Wu L."/>
            <person name="Ma J."/>
        </authorList>
    </citation>
    <scope>NUCLEOTIDE SEQUENCE [LARGE SCALE GENOMIC DNA]</scope>
    <source>
        <strain evidence="3">JCM 16365</strain>
    </source>
</reference>
<dbReference type="Gene3D" id="3.40.430.10">
    <property type="entry name" value="Dihydrofolate Reductase, subunit A"/>
    <property type="match status" value="1"/>
</dbReference>
<dbReference type="EMBL" id="BAAARI010000011">
    <property type="protein sequence ID" value="GAA2576099.1"/>
    <property type="molecule type" value="Genomic_DNA"/>
</dbReference>
<name>A0ABP6BL99_9MICO</name>
<gene>
    <name evidence="2" type="ORF">GCM10009862_14210</name>
</gene>
<proteinExistence type="predicted"/>
<dbReference type="InterPro" id="IPR024072">
    <property type="entry name" value="DHFR-like_dom_sf"/>
</dbReference>
<dbReference type="Proteomes" id="UP001500274">
    <property type="component" value="Unassembled WGS sequence"/>
</dbReference>
<dbReference type="PANTHER" id="PTHR38011">
    <property type="entry name" value="DIHYDROFOLATE REDUCTASE FAMILY PROTEIN (AFU_ORTHOLOGUE AFUA_8G06820)"/>
    <property type="match status" value="1"/>
</dbReference>
<feature type="domain" description="Bacterial bifunctional deaminase-reductase C-terminal" evidence="1">
    <location>
        <begin position="8"/>
        <end position="166"/>
    </location>
</feature>
<evidence type="ECO:0000313" key="3">
    <source>
        <dbReference type="Proteomes" id="UP001500274"/>
    </source>
</evidence>
<organism evidence="2 3">
    <name type="scientific">Microbacterium binotii</name>
    <dbReference type="NCBI Taxonomy" id="462710"/>
    <lineage>
        <taxon>Bacteria</taxon>
        <taxon>Bacillati</taxon>
        <taxon>Actinomycetota</taxon>
        <taxon>Actinomycetes</taxon>
        <taxon>Micrococcales</taxon>
        <taxon>Microbacteriaceae</taxon>
        <taxon>Microbacterium</taxon>
    </lineage>
</organism>
<dbReference type="Pfam" id="PF01872">
    <property type="entry name" value="RibD_C"/>
    <property type="match status" value="1"/>
</dbReference>
<dbReference type="PANTHER" id="PTHR38011:SF11">
    <property type="entry name" value="2,5-DIAMINO-6-RIBOSYLAMINO-4(3H)-PYRIMIDINONE 5'-PHOSPHATE REDUCTASE"/>
    <property type="match status" value="1"/>
</dbReference>
<sequence>MVGYVYCTASTLDGFLADGADSLDWLLNVPGGDGAGAFATFLDGVGALVMGSTTFDWVHRHENLHEHPERWHDAYADRPAFVFSSRQVETVAGADIRRVQGTVSSHLADIEVAASGRDVWIVGGGDLAGQFADIGRLDRIIVTYAPAVLGSGRPLLPRRLDFTRLRVDEAVMDGPFAQVTLSVSP</sequence>
<keyword evidence="3" id="KW-1185">Reference proteome</keyword>